<evidence type="ECO:0000259" key="2">
    <source>
        <dbReference type="Pfam" id="PF13193"/>
    </source>
</evidence>
<evidence type="ECO:0000313" key="4">
    <source>
        <dbReference type="Proteomes" id="UP000320766"/>
    </source>
</evidence>
<dbReference type="Pfam" id="PF00501">
    <property type="entry name" value="AMP-binding"/>
    <property type="match status" value="2"/>
</dbReference>
<protein>
    <submittedName>
        <fullName evidence="3">Long-chain fatty acid--CoA ligase</fullName>
    </submittedName>
</protein>
<evidence type="ECO:0000259" key="1">
    <source>
        <dbReference type="Pfam" id="PF00501"/>
    </source>
</evidence>
<dbReference type="Proteomes" id="UP000320766">
    <property type="component" value="Unassembled WGS sequence"/>
</dbReference>
<evidence type="ECO:0000313" key="3">
    <source>
        <dbReference type="EMBL" id="RZN66194.1"/>
    </source>
</evidence>
<dbReference type="GO" id="GO:0016878">
    <property type="term" value="F:acid-thiol ligase activity"/>
    <property type="evidence" value="ECO:0007669"/>
    <property type="project" value="UniProtKB-ARBA"/>
</dbReference>
<keyword evidence="3" id="KW-0436">Ligase</keyword>
<name>A0A520KUE1_9EURY</name>
<proteinExistence type="predicted"/>
<dbReference type="PANTHER" id="PTHR43767">
    <property type="entry name" value="LONG-CHAIN-FATTY-ACID--COA LIGASE"/>
    <property type="match status" value="1"/>
</dbReference>
<sequence>MPIKPFPELLSGQATYNSDTIAVVYGDKHLSWKELNEGVNRLSNALLDLGVKKGDKVSQMLPDSLEFVESTYAIQKIGAIPVPMNYRFVSREIEYQTNSSDSTVFITEEAYLGELNKARPNLKNIKEYICLGETKGDMLNYEELIGKYPSSEPGIDVMEDDIATISYTGGTTGLPKGVVLPYSNFWSLGTSLIAGLVLNAVKNPDAKLAPVIGKLLSSKGAESIGGLLDMKFTRSILTSSLTEQILKMSLRELILGNPKMAHLLHTILPNILPLRFLLCMPLFHMANWQILVLAPFTGLFSLILPTYGSRFSPANVLETVEREKVQTAALVPTQWRKVVEFPEIDRYDRSSLIIPMTGAGINPAELKKKIFEKFPNSALMSDVFGQTEMTPDATIRIDTDPEKLKDRSVGKPIVETRLLNEEGEEIEKPGEIGELVYRGPTVMREYYRDESKTREAFTKDGWFYSGDLAYFDEDGDYFIVDRLKECISTGAEKVYPHEIEEILESNPKVRYVCIIGIPDEMWGQAVRAVIELNKGEEATEEEIIDWCRDKMTGFKRPKSVVFADSLPLNPVEKVMRSQVKEKYGKT</sequence>
<dbReference type="AlphaFoldDB" id="A0A520KUE1"/>
<dbReference type="InterPro" id="IPR045851">
    <property type="entry name" value="AMP-bd_C_sf"/>
</dbReference>
<dbReference type="InterPro" id="IPR025110">
    <property type="entry name" value="AMP-bd_C"/>
</dbReference>
<dbReference type="SUPFAM" id="SSF56801">
    <property type="entry name" value="Acetyl-CoA synthetase-like"/>
    <property type="match status" value="1"/>
</dbReference>
<reference evidence="3 4" key="1">
    <citation type="journal article" date="2019" name="Nat. Microbiol.">
        <title>Wide diversity of methane and short-chain alkane metabolisms in uncultured archaea.</title>
        <authorList>
            <person name="Borrel G."/>
            <person name="Adam P.S."/>
            <person name="McKay L.J."/>
            <person name="Chen L.X."/>
            <person name="Sierra-Garcia I.N."/>
            <person name="Sieber C.M."/>
            <person name="Letourneur Q."/>
            <person name="Ghozlane A."/>
            <person name="Andersen G.L."/>
            <person name="Li W.J."/>
            <person name="Hallam S.J."/>
            <person name="Muyzer G."/>
            <person name="de Oliveira V.M."/>
            <person name="Inskeep W.P."/>
            <person name="Banfield J.F."/>
            <person name="Gribaldo S."/>
        </authorList>
    </citation>
    <scope>NUCLEOTIDE SEQUENCE [LARGE SCALE GENOMIC DNA]</scope>
    <source>
        <strain evidence="3">NM1b</strain>
    </source>
</reference>
<dbReference type="InterPro" id="IPR050237">
    <property type="entry name" value="ATP-dep_AMP-bd_enzyme"/>
</dbReference>
<accession>A0A520KUE1</accession>
<dbReference type="Pfam" id="PF13193">
    <property type="entry name" value="AMP-binding_C"/>
    <property type="match status" value="1"/>
</dbReference>
<dbReference type="InterPro" id="IPR000873">
    <property type="entry name" value="AMP-dep_synth/lig_dom"/>
</dbReference>
<dbReference type="InterPro" id="IPR020845">
    <property type="entry name" value="AMP-binding_CS"/>
</dbReference>
<feature type="domain" description="AMP-dependent synthetase/ligase" evidence="1">
    <location>
        <begin position="275"/>
        <end position="447"/>
    </location>
</feature>
<feature type="domain" description="AMP-binding enzyme C-terminal" evidence="2">
    <location>
        <begin position="498"/>
        <end position="571"/>
    </location>
</feature>
<dbReference type="Gene3D" id="3.40.50.12780">
    <property type="entry name" value="N-terminal domain of ligase-like"/>
    <property type="match status" value="2"/>
</dbReference>
<dbReference type="InterPro" id="IPR042099">
    <property type="entry name" value="ANL_N_sf"/>
</dbReference>
<dbReference type="EMBL" id="RXIL01000169">
    <property type="protein sequence ID" value="RZN66194.1"/>
    <property type="molecule type" value="Genomic_DNA"/>
</dbReference>
<comment type="caution">
    <text evidence="3">The sequence shown here is derived from an EMBL/GenBank/DDBJ whole genome shotgun (WGS) entry which is preliminary data.</text>
</comment>
<feature type="domain" description="AMP-dependent synthetase/ligase" evidence="1">
    <location>
        <begin position="13"/>
        <end position="191"/>
    </location>
</feature>
<organism evidence="3 4">
    <name type="scientific">Candidatus Methanolliviera hydrocarbonicum</name>
    <dbReference type="NCBI Taxonomy" id="2491085"/>
    <lineage>
        <taxon>Archaea</taxon>
        <taxon>Methanobacteriati</taxon>
        <taxon>Methanobacteriota</taxon>
        <taxon>Candidatus Methanoliparia</taxon>
        <taxon>Candidatus Methanoliparales</taxon>
        <taxon>Candidatus Methanollivieraceae</taxon>
        <taxon>Candidatus Methanolliviera</taxon>
    </lineage>
</organism>
<dbReference type="PANTHER" id="PTHR43767:SF1">
    <property type="entry name" value="NONRIBOSOMAL PEPTIDE SYNTHASE PES1 (EUROFUNG)-RELATED"/>
    <property type="match status" value="1"/>
</dbReference>
<dbReference type="PROSITE" id="PS00455">
    <property type="entry name" value="AMP_BINDING"/>
    <property type="match status" value="1"/>
</dbReference>
<gene>
    <name evidence="3" type="ORF">EF807_08715</name>
</gene>
<dbReference type="Gene3D" id="3.30.300.30">
    <property type="match status" value="1"/>
</dbReference>